<evidence type="ECO:0000259" key="3">
    <source>
        <dbReference type="Pfam" id="PF00724"/>
    </source>
</evidence>
<evidence type="ECO:0000256" key="2">
    <source>
        <dbReference type="ARBA" id="ARBA00023002"/>
    </source>
</evidence>
<dbReference type="PANTHER" id="PTHR43656:SF2">
    <property type="entry name" value="BINDING OXIDOREDUCTASE, PUTATIVE (AFU_ORTHOLOGUE AFUA_2G08260)-RELATED"/>
    <property type="match status" value="1"/>
</dbReference>
<dbReference type="AlphaFoldDB" id="A0A3D8J981"/>
<dbReference type="InterPro" id="IPR051799">
    <property type="entry name" value="NADH_flavin_oxidoreductase"/>
</dbReference>
<dbReference type="PANTHER" id="PTHR43656">
    <property type="entry name" value="BINDING OXIDOREDUCTASE, PUTATIVE (AFU_ORTHOLOGUE AFUA_2G08260)-RELATED"/>
    <property type="match status" value="1"/>
</dbReference>
<evidence type="ECO:0000256" key="1">
    <source>
        <dbReference type="ARBA" id="ARBA00022630"/>
    </source>
</evidence>
<dbReference type="CDD" id="cd02803">
    <property type="entry name" value="OYE_like_FMN_family"/>
    <property type="match status" value="1"/>
</dbReference>
<name>A0A3D8J981_9HELI</name>
<keyword evidence="1" id="KW-0285">Flavoprotein</keyword>
<comment type="caution">
    <text evidence="4">The sequence shown here is derived from an EMBL/GenBank/DDBJ whole genome shotgun (WGS) entry which is preliminary data.</text>
</comment>
<accession>A0A3D8J981</accession>
<dbReference type="InterPro" id="IPR001155">
    <property type="entry name" value="OxRdtase_FMN_N"/>
</dbReference>
<dbReference type="Gene3D" id="3.20.20.70">
    <property type="entry name" value="Aldolase class I"/>
    <property type="match status" value="1"/>
</dbReference>
<organism evidence="4 5">
    <name type="scientific">Helicobacter anseris</name>
    <dbReference type="NCBI Taxonomy" id="375926"/>
    <lineage>
        <taxon>Bacteria</taxon>
        <taxon>Pseudomonadati</taxon>
        <taxon>Campylobacterota</taxon>
        <taxon>Epsilonproteobacteria</taxon>
        <taxon>Campylobacterales</taxon>
        <taxon>Helicobacteraceae</taxon>
        <taxon>Helicobacter</taxon>
    </lineage>
</organism>
<reference evidence="4 5" key="1">
    <citation type="submission" date="2018-04" db="EMBL/GenBank/DDBJ databases">
        <title>Novel Campyloabacter and Helicobacter Species and Strains.</title>
        <authorList>
            <person name="Mannion A.J."/>
            <person name="Shen Z."/>
            <person name="Fox J.G."/>
        </authorList>
    </citation>
    <scope>NUCLEOTIDE SEQUENCE [LARGE SCALE GENOMIC DNA]</scope>
    <source>
        <strain evidence="4 5">MIT 04-9362</strain>
    </source>
</reference>
<dbReference type="Proteomes" id="UP000256695">
    <property type="component" value="Unassembled WGS sequence"/>
</dbReference>
<gene>
    <name evidence="4" type="ORF">CQA57_04025</name>
</gene>
<dbReference type="SUPFAM" id="SSF51395">
    <property type="entry name" value="FMN-linked oxidoreductases"/>
    <property type="match status" value="1"/>
</dbReference>
<dbReference type="GO" id="GO:0016491">
    <property type="term" value="F:oxidoreductase activity"/>
    <property type="evidence" value="ECO:0007669"/>
    <property type="project" value="UniProtKB-KW"/>
</dbReference>
<feature type="domain" description="NADH:flavin oxidoreductase/NADH oxidase N-terminal" evidence="3">
    <location>
        <begin position="303"/>
        <end position="361"/>
    </location>
</feature>
<keyword evidence="5" id="KW-1185">Reference proteome</keyword>
<proteinExistence type="predicted"/>
<dbReference type="Pfam" id="PF00724">
    <property type="entry name" value="Oxidored_FMN"/>
    <property type="match status" value="2"/>
</dbReference>
<keyword evidence="2" id="KW-0560">Oxidoreductase</keyword>
<protein>
    <submittedName>
        <fullName evidence="4">NADH:flavin oxidoreductase</fullName>
    </submittedName>
</protein>
<sequence length="392" mass="43750">MMKLFSANKIANIAFKNHIIRSATAENMADDFGRPNKELIKKYELLAKGNIGGIITGNIAITQSAKPMKEPHILVLDSDDKIPYFQALTQHIHSLNTPIIAQLTHCGGQGERDDAIAPSKVSDYKAREMSEEEIFQVIDDFAQAILRAKKSGFDGVQLHCSHGFLLSAFFSPRTNKRKDQWGGDTINRTRIALHIIQKARDLVGDFPILAKINGYETLKGGIDLKEGVRVAKKLKEYGFDGIEVSNGMLKAGMATVRGNVPSEILLALDPKFAKIPRFLKPFLARVVKFFIPQPKPTQNFNLSSAKMIKDHIKIPVIVVGGITDLKDMQEIIDNNMADFISLARPLIIEPNFVKKLQEGRAERSRCIQCNFCVIGSLYEPLKCYYGKIPKDL</sequence>
<dbReference type="EMBL" id="NXLX01000007">
    <property type="protein sequence ID" value="RDU73982.1"/>
    <property type="molecule type" value="Genomic_DNA"/>
</dbReference>
<feature type="domain" description="NADH:flavin oxidoreductase/NADH oxidase N-terminal" evidence="3">
    <location>
        <begin position="3"/>
        <end position="247"/>
    </location>
</feature>
<dbReference type="GO" id="GO:0010181">
    <property type="term" value="F:FMN binding"/>
    <property type="evidence" value="ECO:0007669"/>
    <property type="project" value="InterPro"/>
</dbReference>
<evidence type="ECO:0000313" key="5">
    <source>
        <dbReference type="Proteomes" id="UP000256695"/>
    </source>
</evidence>
<dbReference type="OrthoDB" id="9784632at2"/>
<dbReference type="InterPro" id="IPR013785">
    <property type="entry name" value="Aldolase_TIM"/>
</dbReference>
<evidence type="ECO:0000313" key="4">
    <source>
        <dbReference type="EMBL" id="RDU73982.1"/>
    </source>
</evidence>